<feature type="transmembrane region" description="Helical" evidence="1">
    <location>
        <begin position="12"/>
        <end position="30"/>
    </location>
</feature>
<keyword evidence="1" id="KW-1133">Transmembrane helix</keyword>
<feature type="transmembrane region" description="Helical" evidence="1">
    <location>
        <begin position="84"/>
        <end position="111"/>
    </location>
</feature>
<feature type="transmembrane region" description="Helical" evidence="1">
    <location>
        <begin position="177"/>
        <end position="205"/>
    </location>
</feature>
<feature type="transmembrane region" description="Helical" evidence="1">
    <location>
        <begin position="311"/>
        <end position="338"/>
    </location>
</feature>
<feature type="transmembrane region" description="Helical" evidence="1">
    <location>
        <begin position="358"/>
        <end position="378"/>
    </location>
</feature>
<proteinExistence type="predicted"/>
<evidence type="ECO:0000313" key="2">
    <source>
        <dbReference type="EMBL" id="MBT0663732.1"/>
    </source>
</evidence>
<gene>
    <name evidence="2" type="ORF">KI809_05395</name>
</gene>
<keyword evidence="3" id="KW-1185">Reference proteome</keyword>
<protein>
    <recommendedName>
        <fullName evidence="4">Dolichyl-phosphate-mannose-protein mannosyltransferase</fullName>
    </recommendedName>
</protein>
<sequence length="601" mass="67735">MTNNKYELIQKILALVFFSALFYSLTVPVSDPDFWWHLASGKWMWTNGALIHGDPFTIDSNLKEVSLSRDFILKQYWLAQLVFYGAYLLAGFKGIILLSSLVFTLMFYTCYRLMINEGVNRTLALILVYISVMVVVGEFNYIGTKPQMWSSLFSVVIIMLLEALKKGKRWSCYATPLLMLVWANLHGGFVLGDVMIILYCIGSLVSRTGSRQFYLVSIAAVLVSGVNPNGFKAVVSVPFVATLVSYLNIESLQSIKSVAESINELQSIFQHASIPGIVRGLPYFTTIFVLSLLSFALNFSNLRRFKAEHYLLYVMVFLMGLSSIRFIIFFTLIASFIATLNLKGFWERFGRDKLRIPMPAVTALLLVVVALSSVKFAAAGMKNSALDSDQLFLSPFEKAADFMLVNHLKGNLFNDYNAGGYLIWRVSPEIKVFVDGRGLYGKLFDSYRVIVDNPFEAKNYLLGLHYFNIDMVMIPGCDKVSGTLIKLAAALLEDEQWALIYEDPEALIFIRDIPKNADLIKRLGIPKFRGYRNIYALATISREGHAAKMPNWKLAVAVAYEGIGNLDEAARWIDDYLKMSPNDDYAKTIKARIAGKRLKAR</sequence>
<accession>A0AAW4L2I1</accession>
<dbReference type="EMBL" id="JAHCVJ010000001">
    <property type="protein sequence ID" value="MBT0663732.1"/>
    <property type="molecule type" value="Genomic_DNA"/>
</dbReference>
<organism evidence="2 3">
    <name type="scientific">Geoanaerobacter pelophilus</name>
    <dbReference type="NCBI Taxonomy" id="60036"/>
    <lineage>
        <taxon>Bacteria</taxon>
        <taxon>Pseudomonadati</taxon>
        <taxon>Thermodesulfobacteriota</taxon>
        <taxon>Desulfuromonadia</taxon>
        <taxon>Geobacterales</taxon>
        <taxon>Geobacteraceae</taxon>
        <taxon>Geoanaerobacter</taxon>
    </lineage>
</organism>
<comment type="caution">
    <text evidence="2">The sequence shown here is derived from an EMBL/GenBank/DDBJ whole genome shotgun (WGS) entry which is preliminary data.</text>
</comment>
<keyword evidence="1" id="KW-0812">Transmembrane</keyword>
<feature type="transmembrane region" description="Helical" evidence="1">
    <location>
        <begin position="281"/>
        <end position="299"/>
    </location>
</feature>
<dbReference type="Proteomes" id="UP000811899">
    <property type="component" value="Unassembled WGS sequence"/>
</dbReference>
<feature type="transmembrane region" description="Helical" evidence="1">
    <location>
        <begin position="123"/>
        <end position="142"/>
    </location>
</feature>
<evidence type="ECO:0008006" key="4">
    <source>
        <dbReference type="Google" id="ProtNLM"/>
    </source>
</evidence>
<evidence type="ECO:0000313" key="3">
    <source>
        <dbReference type="Proteomes" id="UP000811899"/>
    </source>
</evidence>
<name>A0AAW4L2I1_9BACT</name>
<dbReference type="AlphaFoldDB" id="A0AAW4L2I1"/>
<keyword evidence="1" id="KW-0472">Membrane</keyword>
<evidence type="ECO:0000256" key="1">
    <source>
        <dbReference type="SAM" id="Phobius"/>
    </source>
</evidence>
<reference evidence="2 3" key="1">
    <citation type="submission" date="2021-05" db="EMBL/GenBank/DDBJ databases">
        <title>The draft genome of Geobacter pelophilus DSM 12255.</title>
        <authorList>
            <person name="Xu Z."/>
            <person name="Masuda Y."/>
            <person name="Itoh H."/>
            <person name="Senoo K."/>
        </authorList>
    </citation>
    <scope>NUCLEOTIDE SEQUENCE [LARGE SCALE GENOMIC DNA]</scope>
    <source>
        <strain evidence="2 3">DSM 12255</strain>
    </source>
</reference>